<accession>A0ABX1SNI8</accession>
<dbReference type="EMBL" id="JAAXLA010000127">
    <property type="protein sequence ID" value="NMI02163.1"/>
    <property type="molecule type" value="Genomic_DNA"/>
</dbReference>
<proteinExistence type="predicted"/>
<comment type="caution">
    <text evidence="3">The sequence shown here is derived from an EMBL/GenBank/DDBJ whole genome shotgun (WGS) entry which is preliminary data.</text>
</comment>
<dbReference type="SMART" id="SM00646">
    <property type="entry name" value="Ami_3"/>
    <property type="match status" value="1"/>
</dbReference>
<evidence type="ECO:0000256" key="1">
    <source>
        <dbReference type="ARBA" id="ARBA00022801"/>
    </source>
</evidence>
<evidence type="ECO:0000313" key="3">
    <source>
        <dbReference type="EMBL" id="NMI02163.1"/>
    </source>
</evidence>
<dbReference type="InterPro" id="IPR002508">
    <property type="entry name" value="MurNAc-LAA_cat"/>
</dbReference>
<evidence type="ECO:0000313" key="4">
    <source>
        <dbReference type="Proteomes" id="UP000820669"/>
    </source>
</evidence>
<dbReference type="CDD" id="cd02696">
    <property type="entry name" value="MurNAc-LAA"/>
    <property type="match status" value="1"/>
</dbReference>
<keyword evidence="4" id="KW-1185">Reference proteome</keyword>
<dbReference type="Gene3D" id="1.10.101.10">
    <property type="entry name" value="PGBD-like superfamily/PGBD"/>
    <property type="match status" value="2"/>
</dbReference>
<dbReference type="PANTHER" id="PTHR30404">
    <property type="entry name" value="N-ACETYLMURAMOYL-L-ALANINE AMIDASE"/>
    <property type="match status" value="1"/>
</dbReference>
<dbReference type="InterPro" id="IPR050695">
    <property type="entry name" value="N-acetylmuramoyl_amidase_3"/>
</dbReference>
<gene>
    <name evidence="3" type="ORF">HF526_33450</name>
</gene>
<dbReference type="InterPro" id="IPR036365">
    <property type="entry name" value="PGBD-like_sf"/>
</dbReference>
<keyword evidence="1" id="KW-0378">Hydrolase</keyword>
<dbReference type="RefSeq" id="WP_169385664.1">
    <property type="nucleotide sequence ID" value="NZ_JAAXLA010000127.1"/>
</dbReference>
<dbReference type="Pfam" id="PF01520">
    <property type="entry name" value="Amidase_3"/>
    <property type="match status" value="1"/>
</dbReference>
<dbReference type="SUPFAM" id="SSF47090">
    <property type="entry name" value="PGBD-like"/>
    <property type="match status" value="2"/>
</dbReference>
<dbReference type="Proteomes" id="UP000820669">
    <property type="component" value="Unassembled WGS sequence"/>
</dbReference>
<name>A0ABX1SNI8_9PSEU</name>
<dbReference type="SUPFAM" id="SSF53187">
    <property type="entry name" value="Zn-dependent exopeptidases"/>
    <property type="match status" value="1"/>
</dbReference>
<reference evidence="3 4" key="1">
    <citation type="submission" date="2020-04" db="EMBL/GenBank/DDBJ databases">
        <authorList>
            <person name="Klaysubun C."/>
            <person name="Duangmal K."/>
            <person name="Lipun K."/>
        </authorList>
    </citation>
    <scope>NUCLEOTIDE SEQUENCE [LARGE SCALE GENOMIC DNA]</scope>
    <source>
        <strain evidence="3 4">K10HN5</strain>
    </source>
</reference>
<dbReference type="Pfam" id="PF01471">
    <property type="entry name" value="PG_binding_1"/>
    <property type="match status" value="2"/>
</dbReference>
<sequence length="391" mass="42386">MQLLRRGDSGPAVVEIRAMLRGYGLLADASDGSGCPGTAADSHYDLDVEHAVRAFQQRRGLITDGIVGPATYRALREASWTLGDRMLALMISSPMSGDDVVTLQERLLELGYDAGRPGGVFDEQTEQGLRAFQRDYGLVPDGVCGPQTLRALRQLGRKVTGGRPGLLREQELLRRAGPRMRGKRIVIDPGHGGSDRGVTVAGVTEADLMWDLARRLVGRMSATGMEALLSRREDTCPPEAERAAFANTTGADLVLSLHTDANHSMHAQGLATFHFGNGSGATSTVGEALAGLIQRELLIRTSMADCGTQPRTWELLRLTRMPTVRVEVGYLTNLGDRRKLLDPAFRDVVAEGILVGIKRLYLLGQDDQPTGTFTFSDVLARELGRNEARAI</sequence>
<dbReference type="PANTHER" id="PTHR30404:SF0">
    <property type="entry name" value="N-ACETYLMURAMOYL-L-ALANINE AMIDASE AMIC"/>
    <property type="match status" value="1"/>
</dbReference>
<feature type="domain" description="MurNAc-LAA" evidence="2">
    <location>
        <begin position="243"/>
        <end position="358"/>
    </location>
</feature>
<evidence type="ECO:0000259" key="2">
    <source>
        <dbReference type="SMART" id="SM00646"/>
    </source>
</evidence>
<dbReference type="InterPro" id="IPR036366">
    <property type="entry name" value="PGBDSf"/>
</dbReference>
<dbReference type="Gene3D" id="3.40.630.40">
    <property type="entry name" value="Zn-dependent exopeptidases"/>
    <property type="match status" value="1"/>
</dbReference>
<organism evidence="3 4">
    <name type="scientific">Pseudonocardia acidicola</name>
    <dbReference type="NCBI Taxonomy" id="2724939"/>
    <lineage>
        <taxon>Bacteria</taxon>
        <taxon>Bacillati</taxon>
        <taxon>Actinomycetota</taxon>
        <taxon>Actinomycetes</taxon>
        <taxon>Pseudonocardiales</taxon>
        <taxon>Pseudonocardiaceae</taxon>
        <taxon>Pseudonocardia</taxon>
    </lineage>
</organism>
<protein>
    <submittedName>
        <fullName evidence="3">N-acetylmuramoyl-L-alanine amidase</fullName>
    </submittedName>
</protein>
<dbReference type="InterPro" id="IPR002477">
    <property type="entry name" value="Peptidoglycan-bd-like"/>
</dbReference>